<dbReference type="EMBL" id="JACGCI010000019">
    <property type="protein sequence ID" value="KAF6758154.1"/>
    <property type="molecule type" value="Genomic_DNA"/>
</dbReference>
<evidence type="ECO:0000256" key="1">
    <source>
        <dbReference type="ARBA" id="ARBA00022737"/>
    </source>
</evidence>
<dbReference type="PANTHER" id="PTHR10039:SF14">
    <property type="entry name" value="NACHT DOMAIN-CONTAINING PROTEIN"/>
    <property type="match status" value="1"/>
</dbReference>
<keyword evidence="1" id="KW-0677">Repeat</keyword>
<dbReference type="PROSITE" id="PS50837">
    <property type="entry name" value="NACHT"/>
    <property type="match status" value="1"/>
</dbReference>
<accession>A0A8H6I3W3</accession>
<reference evidence="3 4" key="1">
    <citation type="submission" date="2020-07" db="EMBL/GenBank/DDBJ databases">
        <title>Comparative genomics of pyrophilous fungi reveals a link between fire events and developmental genes.</title>
        <authorList>
            <consortium name="DOE Joint Genome Institute"/>
            <person name="Steindorff A.S."/>
            <person name="Carver A."/>
            <person name="Calhoun S."/>
            <person name="Stillman K."/>
            <person name="Liu H."/>
            <person name="Lipzen A."/>
            <person name="Pangilinan J."/>
            <person name="Labutti K."/>
            <person name="Bruns T.D."/>
            <person name="Grigoriev I.V."/>
        </authorList>
    </citation>
    <scope>NUCLEOTIDE SEQUENCE [LARGE SCALE GENOMIC DNA]</scope>
    <source>
        <strain evidence="3 4">CBS 144469</strain>
    </source>
</reference>
<proteinExistence type="predicted"/>
<protein>
    <recommendedName>
        <fullName evidence="2">NACHT domain-containing protein</fullName>
    </recommendedName>
</protein>
<name>A0A8H6I3W3_9AGAR</name>
<evidence type="ECO:0000313" key="3">
    <source>
        <dbReference type="EMBL" id="KAF6758154.1"/>
    </source>
</evidence>
<dbReference type="Pfam" id="PF24883">
    <property type="entry name" value="NPHP3_N"/>
    <property type="match status" value="1"/>
</dbReference>
<evidence type="ECO:0000313" key="4">
    <source>
        <dbReference type="Proteomes" id="UP000521943"/>
    </source>
</evidence>
<organism evidence="3 4">
    <name type="scientific">Ephemerocybe angulata</name>
    <dbReference type="NCBI Taxonomy" id="980116"/>
    <lineage>
        <taxon>Eukaryota</taxon>
        <taxon>Fungi</taxon>
        <taxon>Dikarya</taxon>
        <taxon>Basidiomycota</taxon>
        <taxon>Agaricomycotina</taxon>
        <taxon>Agaricomycetes</taxon>
        <taxon>Agaricomycetidae</taxon>
        <taxon>Agaricales</taxon>
        <taxon>Agaricineae</taxon>
        <taxon>Psathyrellaceae</taxon>
        <taxon>Ephemerocybe</taxon>
    </lineage>
</organism>
<dbReference type="SUPFAM" id="SSF52540">
    <property type="entry name" value="P-loop containing nucleoside triphosphate hydrolases"/>
    <property type="match status" value="2"/>
</dbReference>
<sequence>MSGPETDYFTNAKYINLEHGMKVVTARDSHRHGPEDGPVYLQIADKPTLVQVTDLNNNPRVIDLSAEGISNAQLPPGATIVKAEKLVENEVQAPVNPLKRLSESIVHSALFGSAALHGTVELCHPNTRMEVQSIIMAWATNPYSKRFLWLSGPAASGKTAISMSIAKALSKGHRLGAGYFCSPHIRSSNLIPALAYQLIQDPRLVPLRHELLGSLDRHTYAVADGIEVQLEKFILDPLRRIPEGHRNPEWRRLVLVIDGIDECPQEDSAGYHVPSVHKMIVSAFLAATEDPAFPFRVLISGRPVVPIQRFFAKAGKDKALEIFLDEKFHPDADIEFYIRSKFAELLADFPDSSRDWPGEEKILTLVRKASGLFAYAVLAMWFIRHGKRLPSAQLDCILGLRGVTTEDHPFAALDALYAKILSGEDGDAVLPAMWVAVIASEPLQSLPAQFIDRFLEPEGLDAVRIFPGLASLLRIPESGDKSSPYKLYHQTVKDYLDDPNRCDPSFYTTPTQRKEYLLQRYLFVLKDQEARQGLWTNDQERDQFLDSFASTVPHFETWISELSPDKVYFKPEDYLACDVDWFMRVLFERLKDGAEVGATQAIYDNVHRDCQQLCTPACRHWRSSITRARREYRYEAPGNDCTCCTAL</sequence>
<evidence type="ECO:0000259" key="2">
    <source>
        <dbReference type="PROSITE" id="PS50837"/>
    </source>
</evidence>
<dbReference type="PANTHER" id="PTHR10039">
    <property type="entry name" value="AMELOGENIN"/>
    <property type="match status" value="1"/>
</dbReference>
<dbReference type="InterPro" id="IPR027417">
    <property type="entry name" value="P-loop_NTPase"/>
</dbReference>
<gene>
    <name evidence="3" type="ORF">DFP72DRAFT_187684</name>
</gene>
<dbReference type="InterPro" id="IPR007111">
    <property type="entry name" value="NACHT_NTPase"/>
</dbReference>
<dbReference type="AlphaFoldDB" id="A0A8H6I3W3"/>
<feature type="domain" description="NACHT" evidence="2">
    <location>
        <begin position="146"/>
        <end position="303"/>
    </location>
</feature>
<comment type="caution">
    <text evidence="3">The sequence shown here is derived from an EMBL/GenBank/DDBJ whole genome shotgun (WGS) entry which is preliminary data.</text>
</comment>
<dbReference type="Proteomes" id="UP000521943">
    <property type="component" value="Unassembled WGS sequence"/>
</dbReference>
<dbReference type="InterPro" id="IPR056884">
    <property type="entry name" value="NPHP3-like_N"/>
</dbReference>
<keyword evidence="4" id="KW-1185">Reference proteome</keyword>
<dbReference type="OrthoDB" id="3262196at2759"/>
<dbReference type="Gene3D" id="3.40.50.300">
    <property type="entry name" value="P-loop containing nucleotide triphosphate hydrolases"/>
    <property type="match status" value="1"/>
</dbReference>